<dbReference type="KEGG" id="tse:THMIRHAS_04570"/>
<keyword evidence="4 11" id="KW-1003">Cell membrane</keyword>
<comment type="subcellular location">
    <subcellularLocation>
        <location evidence="11">Cell inner membrane</location>
        <topology evidence="11">Multi-pass membrane protein</topology>
    </subcellularLocation>
    <subcellularLocation>
        <location evidence="1">Cell membrane</location>
        <topology evidence="1">Multi-pass membrane protein</topology>
    </subcellularLocation>
</comment>
<evidence type="ECO:0000256" key="2">
    <source>
        <dbReference type="ARBA" id="ARBA00007783"/>
    </source>
</evidence>
<organism evidence="13 14">
    <name type="scientific">Thiosulfatimonas sediminis</name>
    <dbReference type="NCBI Taxonomy" id="2675054"/>
    <lineage>
        <taxon>Bacteria</taxon>
        <taxon>Pseudomonadati</taxon>
        <taxon>Pseudomonadota</taxon>
        <taxon>Gammaproteobacteria</taxon>
        <taxon>Thiotrichales</taxon>
        <taxon>Piscirickettsiaceae</taxon>
        <taxon>Thiosulfatimonas</taxon>
    </lineage>
</organism>
<dbReference type="PROSITE" id="PS51012">
    <property type="entry name" value="ABC_TM2"/>
    <property type="match status" value="1"/>
</dbReference>
<dbReference type="GO" id="GO:0015774">
    <property type="term" value="P:polysaccharide transport"/>
    <property type="evidence" value="ECO:0007669"/>
    <property type="project" value="UniProtKB-KW"/>
</dbReference>
<feature type="transmembrane region" description="Helical" evidence="11">
    <location>
        <begin position="176"/>
        <end position="197"/>
    </location>
</feature>
<evidence type="ECO:0000256" key="1">
    <source>
        <dbReference type="ARBA" id="ARBA00004651"/>
    </source>
</evidence>
<keyword evidence="5" id="KW-0762">Sugar transport</keyword>
<proteinExistence type="inferred from homology"/>
<feature type="domain" description="ABC transmembrane type-2" evidence="12">
    <location>
        <begin position="29"/>
        <end position="253"/>
    </location>
</feature>
<evidence type="ECO:0000256" key="7">
    <source>
        <dbReference type="ARBA" id="ARBA00022903"/>
    </source>
</evidence>
<protein>
    <recommendedName>
        <fullName evidence="11">Transport permease protein</fullName>
    </recommendedName>
</protein>
<keyword evidence="7" id="KW-0972">Capsule biogenesis/degradation</keyword>
<name>A0A6F8PSS6_9GAMM</name>
<feature type="transmembrane region" description="Helical" evidence="11">
    <location>
        <begin position="232"/>
        <end position="250"/>
    </location>
</feature>
<keyword evidence="9" id="KW-0625">Polysaccharide transport</keyword>
<feature type="transmembrane region" description="Helical" evidence="11">
    <location>
        <begin position="31"/>
        <end position="53"/>
    </location>
</feature>
<dbReference type="Proteomes" id="UP000501726">
    <property type="component" value="Chromosome"/>
</dbReference>
<dbReference type="GO" id="GO:0043190">
    <property type="term" value="C:ATP-binding cassette (ABC) transporter complex"/>
    <property type="evidence" value="ECO:0007669"/>
    <property type="project" value="InterPro"/>
</dbReference>
<keyword evidence="14" id="KW-1185">Reference proteome</keyword>
<dbReference type="InterPro" id="IPR000412">
    <property type="entry name" value="ABC_2_transport"/>
</dbReference>
<keyword evidence="3 11" id="KW-0813">Transport</keyword>
<dbReference type="GO" id="GO:0140359">
    <property type="term" value="F:ABC-type transporter activity"/>
    <property type="evidence" value="ECO:0007669"/>
    <property type="project" value="InterPro"/>
</dbReference>
<evidence type="ECO:0000256" key="11">
    <source>
        <dbReference type="RuleBase" id="RU361157"/>
    </source>
</evidence>
<evidence type="ECO:0000256" key="8">
    <source>
        <dbReference type="ARBA" id="ARBA00022989"/>
    </source>
</evidence>
<dbReference type="EMBL" id="AP021889">
    <property type="protein sequence ID" value="BBP45084.1"/>
    <property type="molecule type" value="Genomic_DNA"/>
</dbReference>
<dbReference type="RefSeq" id="WP_173270306.1">
    <property type="nucleotide sequence ID" value="NZ_AP021889.1"/>
</dbReference>
<gene>
    <name evidence="13" type="ORF">THMIRHAS_04570</name>
</gene>
<evidence type="ECO:0000313" key="14">
    <source>
        <dbReference type="Proteomes" id="UP000501726"/>
    </source>
</evidence>
<keyword evidence="10 11" id="KW-0472">Membrane</keyword>
<feature type="transmembrane region" description="Helical" evidence="11">
    <location>
        <begin position="65"/>
        <end position="85"/>
    </location>
</feature>
<evidence type="ECO:0000259" key="12">
    <source>
        <dbReference type="PROSITE" id="PS51012"/>
    </source>
</evidence>
<dbReference type="AlphaFoldDB" id="A0A6F8PSS6"/>
<evidence type="ECO:0000256" key="4">
    <source>
        <dbReference type="ARBA" id="ARBA00022475"/>
    </source>
</evidence>
<comment type="similarity">
    <text evidence="2 11">Belongs to the ABC-2 integral membrane protein family.</text>
</comment>
<keyword evidence="8 11" id="KW-1133">Transmembrane helix</keyword>
<dbReference type="PANTHER" id="PTHR30413:SF10">
    <property type="entry name" value="CAPSULE POLYSACCHARIDE EXPORT INNER-MEMBRANE PROTEIN CTRC"/>
    <property type="match status" value="1"/>
</dbReference>
<dbReference type="PRINTS" id="PR00164">
    <property type="entry name" value="ABC2TRNSPORT"/>
</dbReference>
<reference evidence="14" key="1">
    <citation type="submission" date="2019-11" db="EMBL/GenBank/DDBJ databases">
        <title>Isolation and characterization of two novel species in the genus Thiomicrorhabdus.</title>
        <authorList>
            <person name="Mochizuki J."/>
            <person name="Kojima H."/>
            <person name="Fukui M."/>
        </authorList>
    </citation>
    <scope>NUCLEOTIDE SEQUENCE [LARGE SCALE GENOMIC DNA]</scope>
    <source>
        <strain evidence="14">aks77</strain>
    </source>
</reference>
<dbReference type="GO" id="GO:0015920">
    <property type="term" value="P:lipopolysaccharide transport"/>
    <property type="evidence" value="ECO:0007669"/>
    <property type="project" value="TreeGrafter"/>
</dbReference>
<dbReference type="PANTHER" id="PTHR30413">
    <property type="entry name" value="INNER MEMBRANE TRANSPORT PERMEASE"/>
    <property type="match status" value="1"/>
</dbReference>
<evidence type="ECO:0000256" key="5">
    <source>
        <dbReference type="ARBA" id="ARBA00022597"/>
    </source>
</evidence>
<dbReference type="InterPro" id="IPR047817">
    <property type="entry name" value="ABC2_TM_bact-type"/>
</dbReference>
<evidence type="ECO:0000313" key="13">
    <source>
        <dbReference type="EMBL" id="BBP45084.1"/>
    </source>
</evidence>
<feature type="transmembrane region" description="Helical" evidence="11">
    <location>
        <begin position="143"/>
        <end position="169"/>
    </location>
</feature>
<feature type="transmembrane region" description="Helical" evidence="11">
    <location>
        <begin position="106"/>
        <end position="137"/>
    </location>
</feature>
<dbReference type="Pfam" id="PF01061">
    <property type="entry name" value="ABC2_membrane"/>
    <property type="match status" value="1"/>
</dbReference>
<accession>A0A6F8PSS6</accession>
<sequence length="261" mass="29797">MFKTLLHYRYFILSSIQNELKSRFVRSKIGFLWLIIHPLAMVLVYALILSALIQIKLPETAIPNAYPIYLTAGILAWFIFSESLSRSLNLFIDNANLLKKIAFPKMVLPIIMMGNVLLNSLLLLVAILVVFAFLGHFPGWQILWLPMLFGLTLLLGTSIGIILGVLNVFIRDIGQIVPIVLNFMFWLTPIVYTITIIPEAYQKWFDLNPMTHLVAAFQDVLLYNREIQFSELFGLFLVSIGLLGLGFFLFKRANAEMLDQL</sequence>
<evidence type="ECO:0000256" key="10">
    <source>
        <dbReference type="ARBA" id="ARBA00023136"/>
    </source>
</evidence>
<dbReference type="InterPro" id="IPR013525">
    <property type="entry name" value="ABC2_TM"/>
</dbReference>
<keyword evidence="6 11" id="KW-0812">Transmembrane</keyword>
<evidence type="ECO:0000256" key="6">
    <source>
        <dbReference type="ARBA" id="ARBA00022692"/>
    </source>
</evidence>
<evidence type="ECO:0000256" key="3">
    <source>
        <dbReference type="ARBA" id="ARBA00022448"/>
    </source>
</evidence>
<evidence type="ECO:0000256" key="9">
    <source>
        <dbReference type="ARBA" id="ARBA00023047"/>
    </source>
</evidence>